<dbReference type="eggNOG" id="COG0475">
    <property type="taxonomic scope" value="Bacteria"/>
</dbReference>
<evidence type="ECO:0000256" key="6">
    <source>
        <dbReference type="ARBA" id="ARBA00023065"/>
    </source>
</evidence>
<dbReference type="GO" id="GO:1902600">
    <property type="term" value="P:proton transmembrane transport"/>
    <property type="evidence" value="ECO:0007669"/>
    <property type="project" value="InterPro"/>
</dbReference>
<dbReference type="Gene3D" id="1.20.1530.20">
    <property type="match status" value="1"/>
</dbReference>
<dbReference type="OrthoDB" id="9793589at2"/>
<proteinExistence type="predicted"/>
<evidence type="ECO:0000256" key="1">
    <source>
        <dbReference type="ARBA" id="ARBA00004141"/>
    </source>
</evidence>
<dbReference type="EMBL" id="AVCI01000007">
    <property type="protein sequence ID" value="KFN42950.1"/>
    <property type="molecule type" value="Genomic_DNA"/>
</dbReference>
<dbReference type="InterPro" id="IPR038770">
    <property type="entry name" value="Na+/solute_symporter_sf"/>
</dbReference>
<keyword evidence="6" id="KW-0406">Ion transport</keyword>
<dbReference type="STRING" id="1121015.GCA_000420545_02211"/>
<feature type="domain" description="Cation/H+ exchanger transmembrane" evidence="10">
    <location>
        <begin position="86"/>
        <end position="463"/>
    </location>
</feature>
<keyword evidence="12" id="KW-1185">Reference proteome</keyword>
<evidence type="ECO:0000256" key="2">
    <source>
        <dbReference type="ARBA" id="ARBA00022448"/>
    </source>
</evidence>
<gene>
    <name evidence="11" type="ORF">N789_12565</name>
</gene>
<feature type="compositionally biased region" description="Pro residues" evidence="8">
    <location>
        <begin position="1"/>
        <end position="10"/>
    </location>
</feature>
<feature type="transmembrane region" description="Helical" evidence="9">
    <location>
        <begin position="100"/>
        <end position="120"/>
    </location>
</feature>
<keyword evidence="7 9" id="KW-0472">Membrane</keyword>
<feature type="transmembrane region" description="Helical" evidence="9">
    <location>
        <begin position="126"/>
        <end position="155"/>
    </location>
</feature>
<feature type="transmembrane region" description="Helical" evidence="9">
    <location>
        <begin position="349"/>
        <end position="367"/>
    </location>
</feature>
<dbReference type="PANTHER" id="PTHR32468:SF0">
    <property type="entry name" value="K(+)_H(+) ANTIPORTER 1"/>
    <property type="match status" value="1"/>
</dbReference>
<feature type="transmembrane region" description="Helical" evidence="9">
    <location>
        <begin position="264"/>
        <end position="282"/>
    </location>
</feature>
<feature type="transmembrane region" description="Helical" evidence="9">
    <location>
        <begin position="30"/>
        <end position="49"/>
    </location>
</feature>
<dbReference type="Proteomes" id="UP000029385">
    <property type="component" value="Unassembled WGS sequence"/>
</dbReference>
<feature type="transmembrane region" description="Helical" evidence="9">
    <location>
        <begin position="232"/>
        <end position="258"/>
    </location>
</feature>
<evidence type="ECO:0000256" key="7">
    <source>
        <dbReference type="ARBA" id="ARBA00023136"/>
    </source>
</evidence>
<sequence>MSDAPTPPAKPVADAQPAAAPTPSSAQASWLRYATLAVLPLLAGLYLIARAPAGKPMAAMSADWLTHLEQPLPRFMLQLLVVLTAAKLAGLAMRRVGQPAVIGEMLAGILLGPSLLGWVWPQAQALLFPAASLATLGNISQLGVLVFMFAAGAEVDLPRLRGQKGRTLLISHTGIALPFLLGILLALPLHAGYAPAGVGFAGFAMFLGIALSVTAFPVLLRILEERGTLGSPIGLIAVACAALSDATAWAMLGAIVAIVQSQSLVSVGVSLLLALGFAWLIVARTRRWFAGCEVPTHREPQWMLGMVLLILVCALFTDAIGLHAMFGAFLAGIAVSRSTRLRNLVETKIEPFASVLLLPLFFASTGLRTRIDLLSGNEWLLCLAIVIIATVGKLGGTVIAARWSGMPCGDALRLGALMNTRGLMELIVLGLGYELGLINGSLYAILVLVAIVTTVMTGPLLGWIDRAEARRAQPVSTTSQ</sequence>
<evidence type="ECO:0000256" key="5">
    <source>
        <dbReference type="ARBA" id="ARBA00022989"/>
    </source>
</evidence>
<evidence type="ECO:0000259" key="10">
    <source>
        <dbReference type="Pfam" id="PF00999"/>
    </source>
</evidence>
<protein>
    <recommendedName>
        <fullName evidence="10">Cation/H+ exchanger transmembrane domain-containing protein</fullName>
    </recommendedName>
</protein>
<evidence type="ECO:0000313" key="12">
    <source>
        <dbReference type="Proteomes" id="UP000029385"/>
    </source>
</evidence>
<dbReference type="AlphaFoldDB" id="A0A091BF26"/>
<keyword evidence="2" id="KW-0813">Transport</keyword>
<evidence type="ECO:0000313" key="11">
    <source>
        <dbReference type="EMBL" id="KFN42950.1"/>
    </source>
</evidence>
<evidence type="ECO:0000256" key="3">
    <source>
        <dbReference type="ARBA" id="ARBA00022449"/>
    </source>
</evidence>
<feature type="transmembrane region" description="Helical" evidence="9">
    <location>
        <begin position="167"/>
        <end position="187"/>
    </location>
</feature>
<dbReference type="RefSeq" id="WP_022969820.1">
    <property type="nucleotide sequence ID" value="NZ_ATVD01000004.1"/>
</dbReference>
<dbReference type="PANTHER" id="PTHR32468">
    <property type="entry name" value="CATION/H + ANTIPORTER"/>
    <property type="match status" value="1"/>
</dbReference>
<keyword evidence="4 9" id="KW-0812">Transmembrane</keyword>
<feature type="compositionally biased region" description="Low complexity" evidence="8">
    <location>
        <begin position="11"/>
        <end position="21"/>
    </location>
</feature>
<dbReference type="Pfam" id="PF00999">
    <property type="entry name" value="Na_H_Exchanger"/>
    <property type="match status" value="1"/>
</dbReference>
<evidence type="ECO:0000256" key="4">
    <source>
        <dbReference type="ARBA" id="ARBA00022692"/>
    </source>
</evidence>
<evidence type="ECO:0000256" key="8">
    <source>
        <dbReference type="SAM" id="MobiDB-lite"/>
    </source>
</evidence>
<comment type="subcellular location">
    <subcellularLocation>
        <location evidence="1">Membrane</location>
        <topology evidence="1">Multi-pass membrane protein</topology>
    </subcellularLocation>
</comment>
<dbReference type="GO" id="GO:0016020">
    <property type="term" value="C:membrane"/>
    <property type="evidence" value="ECO:0007669"/>
    <property type="project" value="UniProtKB-SubCell"/>
</dbReference>
<feature type="transmembrane region" description="Helical" evidence="9">
    <location>
        <begin position="193"/>
        <end position="220"/>
    </location>
</feature>
<reference evidence="11 12" key="1">
    <citation type="submission" date="2013-09" db="EMBL/GenBank/DDBJ databases">
        <title>Genome sequencing of Arenimonas oryziterrae.</title>
        <authorList>
            <person name="Chen F."/>
            <person name="Wang G."/>
        </authorList>
    </citation>
    <scope>NUCLEOTIDE SEQUENCE [LARGE SCALE GENOMIC DNA]</scope>
    <source>
        <strain evidence="11 12">YC6267</strain>
    </source>
</reference>
<dbReference type="PATRIC" id="fig|1121015.4.peg.1982"/>
<feature type="transmembrane region" description="Helical" evidence="9">
    <location>
        <begin position="379"/>
        <end position="403"/>
    </location>
</feature>
<feature type="transmembrane region" description="Helical" evidence="9">
    <location>
        <begin position="302"/>
        <end position="329"/>
    </location>
</feature>
<accession>A0A091BF26</accession>
<feature type="transmembrane region" description="Helical" evidence="9">
    <location>
        <begin position="442"/>
        <end position="464"/>
    </location>
</feature>
<dbReference type="GO" id="GO:0015297">
    <property type="term" value="F:antiporter activity"/>
    <property type="evidence" value="ECO:0007669"/>
    <property type="project" value="UniProtKB-KW"/>
</dbReference>
<feature type="region of interest" description="Disordered" evidence="8">
    <location>
        <begin position="1"/>
        <end position="21"/>
    </location>
</feature>
<name>A0A091BF26_9GAMM</name>
<dbReference type="InterPro" id="IPR050794">
    <property type="entry name" value="CPA2_transporter"/>
</dbReference>
<organism evidence="11 12">
    <name type="scientific">Arenimonas oryziterrae DSM 21050 = YC6267</name>
    <dbReference type="NCBI Taxonomy" id="1121015"/>
    <lineage>
        <taxon>Bacteria</taxon>
        <taxon>Pseudomonadati</taxon>
        <taxon>Pseudomonadota</taxon>
        <taxon>Gammaproteobacteria</taxon>
        <taxon>Lysobacterales</taxon>
        <taxon>Lysobacteraceae</taxon>
        <taxon>Arenimonas</taxon>
    </lineage>
</organism>
<keyword evidence="3" id="KW-0050">Antiport</keyword>
<dbReference type="InterPro" id="IPR006153">
    <property type="entry name" value="Cation/H_exchanger_TM"/>
</dbReference>
<comment type="caution">
    <text evidence="11">The sequence shown here is derived from an EMBL/GenBank/DDBJ whole genome shotgun (WGS) entry which is preliminary data.</text>
</comment>
<evidence type="ECO:0000256" key="9">
    <source>
        <dbReference type="SAM" id="Phobius"/>
    </source>
</evidence>
<keyword evidence="5 9" id="KW-1133">Transmembrane helix</keyword>